<organism evidence="2 3">
    <name type="scientific">Acer saccharum</name>
    <name type="common">Sugar maple</name>
    <dbReference type="NCBI Taxonomy" id="4024"/>
    <lineage>
        <taxon>Eukaryota</taxon>
        <taxon>Viridiplantae</taxon>
        <taxon>Streptophyta</taxon>
        <taxon>Embryophyta</taxon>
        <taxon>Tracheophyta</taxon>
        <taxon>Spermatophyta</taxon>
        <taxon>Magnoliopsida</taxon>
        <taxon>eudicotyledons</taxon>
        <taxon>Gunneridae</taxon>
        <taxon>Pentapetalae</taxon>
        <taxon>rosids</taxon>
        <taxon>malvids</taxon>
        <taxon>Sapindales</taxon>
        <taxon>Sapindaceae</taxon>
        <taxon>Hippocastanoideae</taxon>
        <taxon>Acereae</taxon>
        <taxon>Acer</taxon>
    </lineage>
</organism>
<dbReference type="EMBL" id="JAUESC010000383">
    <property type="protein sequence ID" value="KAK0585165.1"/>
    <property type="molecule type" value="Genomic_DNA"/>
</dbReference>
<reference evidence="2" key="1">
    <citation type="journal article" date="2022" name="Plant J.">
        <title>Strategies of tolerance reflected in two North American maple genomes.</title>
        <authorList>
            <person name="McEvoy S.L."/>
            <person name="Sezen U.U."/>
            <person name="Trouern-Trend A."/>
            <person name="McMahon S.M."/>
            <person name="Schaberg P.G."/>
            <person name="Yang J."/>
            <person name="Wegrzyn J.L."/>
            <person name="Swenson N.G."/>
        </authorList>
    </citation>
    <scope>NUCLEOTIDE SEQUENCE</scope>
    <source>
        <strain evidence="2">NS2018</strain>
    </source>
</reference>
<protein>
    <submittedName>
        <fullName evidence="2">Uncharacterized protein</fullName>
    </submittedName>
</protein>
<evidence type="ECO:0000256" key="1">
    <source>
        <dbReference type="SAM" id="MobiDB-lite"/>
    </source>
</evidence>
<name>A0AA39S955_ACESA</name>
<evidence type="ECO:0000313" key="2">
    <source>
        <dbReference type="EMBL" id="KAK0585165.1"/>
    </source>
</evidence>
<proteinExistence type="predicted"/>
<evidence type="ECO:0000313" key="3">
    <source>
        <dbReference type="Proteomes" id="UP001168877"/>
    </source>
</evidence>
<dbReference type="AlphaFoldDB" id="A0AA39S955"/>
<dbReference type="Proteomes" id="UP001168877">
    <property type="component" value="Unassembled WGS sequence"/>
</dbReference>
<reference evidence="2" key="2">
    <citation type="submission" date="2023-06" db="EMBL/GenBank/DDBJ databases">
        <authorList>
            <person name="Swenson N.G."/>
            <person name="Wegrzyn J.L."/>
            <person name="Mcevoy S.L."/>
        </authorList>
    </citation>
    <scope>NUCLEOTIDE SEQUENCE</scope>
    <source>
        <strain evidence="2">NS2018</strain>
        <tissue evidence="2">Leaf</tissue>
    </source>
</reference>
<gene>
    <name evidence="2" type="ORF">LWI29_024142</name>
</gene>
<keyword evidence="3" id="KW-1185">Reference proteome</keyword>
<sequence length="186" mass="20395">MLSRLEVALLPGQDQVVPIQGDPKASSRRSPQGRPKQLAQAARPKPAKPSGFFSTSPKRAQGEPKQIALSSLSSLVQKVLAPLGDPRASSPSSPRARPSPRMCFSTRILLSCPCPNLLNYIFCSPCSESLTKILSQIKSRTHLFPFTYITNPILCNPQRSLPFYDPNTNSPSLFLHPPSIHLLGRR</sequence>
<feature type="region of interest" description="Disordered" evidence="1">
    <location>
        <begin position="11"/>
        <end position="66"/>
    </location>
</feature>
<comment type="caution">
    <text evidence="2">The sequence shown here is derived from an EMBL/GenBank/DDBJ whole genome shotgun (WGS) entry which is preliminary data.</text>
</comment>
<accession>A0AA39S955</accession>